<reference evidence="1 2" key="1">
    <citation type="submission" date="2016-10" db="EMBL/GenBank/DDBJ databases">
        <authorList>
            <person name="de Groot N.N."/>
        </authorList>
    </citation>
    <scope>NUCLEOTIDE SEQUENCE [LARGE SCALE GENOMIC DNA]</scope>
    <source>
        <strain evidence="1 2">VTM1R29</strain>
    </source>
</reference>
<dbReference type="InterPro" id="IPR019493">
    <property type="entry name" value="Bacteriocin_IIb_lactacin-rel"/>
</dbReference>
<dbReference type="EMBL" id="FOBM01000002">
    <property type="protein sequence ID" value="SEM11937.1"/>
    <property type="molecule type" value="Genomic_DNA"/>
</dbReference>
<dbReference type="GO" id="GO:0042742">
    <property type="term" value="P:defense response to bacterium"/>
    <property type="evidence" value="ECO:0007669"/>
    <property type="project" value="InterPro"/>
</dbReference>
<protein>
    <submittedName>
        <fullName evidence="1">Bacteriocin class II with double-glycine leader peptide</fullName>
    </submittedName>
</protein>
<organism evidence="1 2">
    <name type="scientific">Streptococcus gallolyticus</name>
    <dbReference type="NCBI Taxonomy" id="315405"/>
    <lineage>
        <taxon>Bacteria</taxon>
        <taxon>Bacillati</taxon>
        <taxon>Bacillota</taxon>
        <taxon>Bacilli</taxon>
        <taxon>Lactobacillales</taxon>
        <taxon>Streptococcaceae</taxon>
        <taxon>Streptococcus</taxon>
    </lineage>
</organism>
<gene>
    <name evidence="1" type="ORF">SAMN04487839_102478</name>
</gene>
<evidence type="ECO:0000313" key="1">
    <source>
        <dbReference type="EMBL" id="SEM11937.1"/>
    </source>
</evidence>
<name>A0A1H7VT02_9STRE</name>
<accession>A0A1H7VT02</accession>
<dbReference type="Proteomes" id="UP000182764">
    <property type="component" value="Unassembled WGS sequence"/>
</dbReference>
<proteinExistence type="predicted"/>
<dbReference type="AlphaFoldDB" id="A0A1H7VT02"/>
<dbReference type="Pfam" id="PF10439">
    <property type="entry name" value="Bacteriocin_IIc"/>
    <property type="match status" value="1"/>
</dbReference>
<evidence type="ECO:0000313" key="2">
    <source>
        <dbReference type="Proteomes" id="UP000182764"/>
    </source>
</evidence>
<sequence length="76" mass="7976">MVVIVYNKMKESIKMEQFKRMTEDDLSVVSGGSKLQCAVTQAGGALAGFGAGTALGPWGSVAGFAIGYQYATSKYC</sequence>